<dbReference type="EMBL" id="CP113520">
    <property type="protein sequence ID" value="WAJ30086.1"/>
    <property type="molecule type" value="Genomic_DNA"/>
</dbReference>
<reference evidence="1" key="1">
    <citation type="submission" date="2022-11" db="EMBL/GenBank/DDBJ databases">
        <title>beta-Carotene-producing bacterium, Jeongeuplla avenae sp. nov., alleviates the salt stress of Arabidopsis seedlings.</title>
        <authorList>
            <person name="Jiang L."/>
            <person name="Lee J."/>
        </authorList>
    </citation>
    <scope>NUCLEOTIDE SEQUENCE</scope>
    <source>
        <strain evidence="1">DY_R2A_6</strain>
    </source>
</reference>
<evidence type="ECO:0000313" key="1">
    <source>
        <dbReference type="EMBL" id="WAJ30086.1"/>
    </source>
</evidence>
<protein>
    <submittedName>
        <fullName evidence="1">Uncharacterized protein</fullName>
    </submittedName>
</protein>
<gene>
    <name evidence="1" type="ORF">OXU80_07735</name>
</gene>
<keyword evidence="2" id="KW-1185">Reference proteome</keyword>
<accession>A0ACD4NTP4</accession>
<dbReference type="Proteomes" id="UP001163223">
    <property type="component" value="Chromosome"/>
</dbReference>
<name>A0ACD4NTP4_9HYPH</name>
<evidence type="ECO:0000313" key="2">
    <source>
        <dbReference type="Proteomes" id="UP001163223"/>
    </source>
</evidence>
<sequence length="206" mass="21955">MRTILLCGFAAFPGAPQNPTARLARQLDGAMIRHDVCVRGRVLPVEWDGSWPALKRAIEDESPAAVLLFGLHVRAERLRLELVARNRRELGRADAAGAFPAGPAVGDGPDELATRLPLAACAAALREAGVSFEWSRNAGAYLCNDTLYRLARAAGDLGVERFGFVHVPLTDECVEATLEAGGLPEVFCSLSEGALERAARALLGVV</sequence>
<proteinExistence type="predicted"/>
<organism evidence="1 2">
    <name type="scientific">Antarcticirhabdus aurantiaca</name>
    <dbReference type="NCBI Taxonomy" id="2606717"/>
    <lineage>
        <taxon>Bacteria</taxon>
        <taxon>Pseudomonadati</taxon>
        <taxon>Pseudomonadota</taxon>
        <taxon>Alphaproteobacteria</taxon>
        <taxon>Hyphomicrobiales</taxon>
        <taxon>Aurantimonadaceae</taxon>
        <taxon>Antarcticirhabdus</taxon>
    </lineage>
</organism>